<dbReference type="STRING" id="906689.A0A2I0VNJ8"/>
<organism evidence="7 8">
    <name type="scientific">Dendrobium catenatum</name>
    <dbReference type="NCBI Taxonomy" id="906689"/>
    <lineage>
        <taxon>Eukaryota</taxon>
        <taxon>Viridiplantae</taxon>
        <taxon>Streptophyta</taxon>
        <taxon>Embryophyta</taxon>
        <taxon>Tracheophyta</taxon>
        <taxon>Spermatophyta</taxon>
        <taxon>Magnoliopsida</taxon>
        <taxon>Liliopsida</taxon>
        <taxon>Asparagales</taxon>
        <taxon>Orchidaceae</taxon>
        <taxon>Epidendroideae</taxon>
        <taxon>Malaxideae</taxon>
        <taxon>Dendrobiinae</taxon>
        <taxon>Dendrobium</taxon>
    </lineage>
</organism>
<dbReference type="AlphaFoldDB" id="A0A2I0VNJ8"/>
<keyword evidence="4" id="KW-0804">Transcription</keyword>
<dbReference type="GO" id="GO:0005634">
    <property type="term" value="C:nucleus"/>
    <property type="evidence" value="ECO:0007669"/>
    <property type="project" value="UniProtKB-SubCell"/>
</dbReference>
<keyword evidence="3" id="KW-0238">DNA-binding</keyword>
<protein>
    <submittedName>
        <fullName evidence="7">Auxin response factor 10</fullName>
    </submittedName>
</protein>
<reference evidence="7 8" key="2">
    <citation type="journal article" date="2017" name="Nature">
        <title>The Apostasia genome and the evolution of orchids.</title>
        <authorList>
            <person name="Zhang G.Q."/>
            <person name="Liu K.W."/>
            <person name="Li Z."/>
            <person name="Lohaus R."/>
            <person name="Hsiao Y.Y."/>
            <person name="Niu S.C."/>
            <person name="Wang J.Y."/>
            <person name="Lin Y.C."/>
            <person name="Xu Q."/>
            <person name="Chen L.J."/>
            <person name="Yoshida K."/>
            <person name="Fujiwara S."/>
            <person name="Wang Z.W."/>
            <person name="Zhang Y.Q."/>
            <person name="Mitsuda N."/>
            <person name="Wang M."/>
            <person name="Liu G.H."/>
            <person name="Pecoraro L."/>
            <person name="Huang H.X."/>
            <person name="Xiao X.J."/>
            <person name="Lin M."/>
            <person name="Wu X.Y."/>
            <person name="Wu W.L."/>
            <person name="Chen Y.Y."/>
            <person name="Chang S.B."/>
            <person name="Sakamoto S."/>
            <person name="Ohme-Takagi M."/>
            <person name="Yagi M."/>
            <person name="Zeng S.J."/>
            <person name="Shen C.Y."/>
            <person name="Yeh C.M."/>
            <person name="Luo Y.B."/>
            <person name="Tsai W.C."/>
            <person name="Van de Peer Y."/>
            <person name="Liu Z.J."/>
        </authorList>
    </citation>
    <scope>NUCLEOTIDE SEQUENCE [LARGE SCALE GENOMIC DNA]</scope>
    <source>
        <tissue evidence="7">The whole plant</tissue>
    </source>
</reference>
<evidence type="ECO:0000256" key="5">
    <source>
        <dbReference type="ARBA" id="ARBA00023242"/>
    </source>
</evidence>
<evidence type="ECO:0000256" key="4">
    <source>
        <dbReference type="ARBA" id="ARBA00023163"/>
    </source>
</evidence>
<dbReference type="SUPFAM" id="SSF101936">
    <property type="entry name" value="DNA-binding pseudobarrel domain"/>
    <property type="match status" value="1"/>
</dbReference>
<keyword evidence="5" id="KW-0539">Nucleus</keyword>
<feature type="domain" description="TF-B3" evidence="6">
    <location>
        <begin position="1"/>
        <end position="48"/>
    </location>
</feature>
<gene>
    <name evidence="7" type="primary">ARF10</name>
    <name evidence="7" type="ORF">MA16_Dca004596</name>
</gene>
<dbReference type="PROSITE" id="PS50863">
    <property type="entry name" value="B3"/>
    <property type="match status" value="1"/>
</dbReference>
<dbReference type="Pfam" id="PF02362">
    <property type="entry name" value="B3"/>
    <property type="match status" value="1"/>
</dbReference>
<dbReference type="PANTHER" id="PTHR31384:SF94">
    <property type="entry name" value="AUXIN RESPONSE FACTOR 17"/>
    <property type="match status" value="1"/>
</dbReference>
<evidence type="ECO:0000313" key="8">
    <source>
        <dbReference type="Proteomes" id="UP000233837"/>
    </source>
</evidence>
<evidence type="ECO:0000259" key="6">
    <source>
        <dbReference type="PROSITE" id="PS50863"/>
    </source>
</evidence>
<reference evidence="7 8" key="1">
    <citation type="journal article" date="2016" name="Sci. Rep.">
        <title>The Dendrobium catenatum Lindl. genome sequence provides insights into polysaccharide synthase, floral development and adaptive evolution.</title>
        <authorList>
            <person name="Zhang G.Q."/>
            <person name="Xu Q."/>
            <person name="Bian C."/>
            <person name="Tsai W.C."/>
            <person name="Yeh C.M."/>
            <person name="Liu K.W."/>
            <person name="Yoshida K."/>
            <person name="Zhang L.S."/>
            <person name="Chang S.B."/>
            <person name="Chen F."/>
            <person name="Shi Y."/>
            <person name="Su Y.Y."/>
            <person name="Zhang Y.Q."/>
            <person name="Chen L.J."/>
            <person name="Yin Y."/>
            <person name="Lin M."/>
            <person name="Huang H."/>
            <person name="Deng H."/>
            <person name="Wang Z.W."/>
            <person name="Zhu S.L."/>
            <person name="Zhao X."/>
            <person name="Deng C."/>
            <person name="Niu S.C."/>
            <person name="Huang J."/>
            <person name="Wang M."/>
            <person name="Liu G.H."/>
            <person name="Yang H.J."/>
            <person name="Xiao X.J."/>
            <person name="Hsiao Y.Y."/>
            <person name="Wu W.L."/>
            <person name="Chen Y.Y."/>
            <person name="Mitsuda N."/>
            <person name="Ohme-Takagi M."/>
            <person name="Luo Y.B."/>
            <person name="Van de Peer Y."/>
            <person name="Liu Z.J."/>
        </authorList>
    </citation>
    <scope>NUCLEOTIDE SEQUENCE [LARGE SCALE GENOMIC DNA]</scope>
    <source>
        <tissue evidence="7">The whole plant</tissue>
    </source>
</reference>
<dbReference type="PANTHER" id="PTHR31384">
    <property type="entry name" value="AUXIN RESPONSE FACTOR 4-RELATED"/>
    <property type="match status" value="1"/>
</dbReference>
<evidence type="ECO:0000256" key="1">
    <source>
        <dbReference type="ARBA" id="ARBA00004123"/>
    </source>
</evidence>
<evidence type="ECO:0000313" key="7">
    <source>
        <dbReference type="EMBL" id="PKU64981.1"/>
    </source>
</evidence>
<evidence type="ECO:0000256" key="3">
    <source>
        <dbReference type="ARBA" id="ARBA00023125"/>
    </source>
</evidence>
<dbReference type="EMBL" id="KZ503378">
    <property type="protein sequence ID" value="PKU64981.1"/>
    <property type="molecule type" value="Genomic_DNA"/>
</dbReference>
<dbReference type="Proteomes" id="UP000233837">
    <property type="component" value="Unassembled WGS sequence"/>
</dbReference>
<dbReference type="GO" id="GO:0009725">
    <property type="term" value="P:response to hormone"/>
    <property type="evidence" value="ECO:0007669"/>
    <property type="project" value="InterPro"/>
</dbReference>
<dbReference type="InterPro" id="IPR044835">
    <property type="entry name" value="ARF_plant"/>
</dbReference>
<sequence>MVSGSPPMHVLTSGWDHFVSSKMLVAGDAVVFVRDADGIIFVGCRRCDGDECDVLAMNMEAPSRFFLFFPINGSYL</sequence>
<dbReference type="GO" id="GO:0003677">
    <property type="term" value="F:DNA binding"/>
    <property type="evidence" value="ECO:0007669"/>
    <property type="project" value="UniProtKB-KW"/>
</dbReference>
<comment type="subcellular location">
    <subcellularLocation>
        <location evidence="1">Nucleus</location>
    </subcellularLocation>
</comment>
<dbReference type="InterPro" id="IPR003340">
    <property type="entry name" value="B3_DNA-bd"/>
</dbReference>
<keyword evidence="8" id="KW-1185">Reference proteome</keyword>
<name>A0A2I0VNJ8_9ASPA</name>
<keyword evidence="2" id="KW-0805">Transcription regulation</keyword>
<evidence type="ECO:0000256" key="2">
    <source>
        <dbReference type="ARBA" id="ARBA00023015"/>
    </source>
</evidence>
<dbReference type="GO" id="GO:0006355">
    <property type="term" value="P:regulation of DNA-templated transcription"/>
    <property type="evidence" value="ECO:0007669"/>
    <property type="project" value="InterPro"/>
</dbReference>
<dbReference type="Gene3D" id="2.40.330.10">
    <property type="entry name" value="DNA-binding pseudobarrel domain"/>
    <property type="match status" value="1"/>
</dbReference>
<proteinExistence type="predicted"/>
<accession>A0A2I0VNJ8</accession>
<dbReference type="InterPro" id="IPR015300">
    <property type="entry name" value="DNA-bd_pseudobarrel_sf"/>
</dbReference>